<proteinExistence type="predicted"/>
<dbReference type="EMBL" id="JAHYIQ010000001">
    <property type="protein sequence ID" value="KAK1136223.1"/>
    <property type="molecule type" value="Genomic_DNA"/>
</dbReference>
<gene>
    <name evidence="1" type="ORF">K0M31_000788</name>
</gene>
<accession>A0AA40GE96</accession>
<dbReference type="AlphaFoldDB" id="A0AA40GE96"/>
<organism evidence="1 2">
    <name type="scientific">Melipona bicolor</name>
    <dbReference type="NCBI Taxonomy" id="60889"/>
    <lineage>
        <taxon>Eukaryota</taxon>
        <taxon>Metazoa</taxon>
        <taxon>Ecdysozoa</taxon>
        <taxon>Arthropoda</taxon>
        <taxon>Hexapoda</taxon>
        <taxon>Insecta</taxon>
        <taxon>Pterygota</taxon>
        <taxon>Neoptera</taxon>
        <taxon>Endopterygota</taxon>
        <taxon>Hymenoptera</taxon>
        <taxon>Apocrita</taxon>
        <taxon>Aculeata</taxon>
        <taxon>Apoidea</taxon>
        <taxon>Anthophila</taxon>
        <taxon>Apidae</taxon>
        <taxon>Melipona</taxon>
    </lineage>
</organism>
<keyword evidence="2" id="KW-1185">Reference proteome</keyword>
<evidence type="ECO:0000313" key="1">
    <source>
        <dbReference type="EMBL" id="KAK1136223.1"/>
    </source>
</evidence>
<protein>
    <submittedName>
        <fullName evidence="1">Uncharacterized protein</fullName>
    </submittedName>
</protein>
<sequence length="92" mass="10619">MVVMVVVVVVVVVCCRWRRREGPGSSVSGVVWERTVVEDRDFRVAEVIEGSHYRYTVASLLSFALLMIYRKQINDLYFSKQITKDIAYLCRG</sequence>
<name>A0AA40GE96_9HYME</name>
<reference evidence="1" key="1">
    <citation type="submission" date="2021-10" db="EMBL/GenBank/DDBJ databases">
        <title>Melipona bicolor Genome sequencing and assembly.</title>
        <authorList>
            <person name="Araujo N.S."/>
            <person name="Arias M.C."/>
        </authorList>
    </citation>
    <scope>NUCLEOTIDE SEQUENCE</scope>
    <source>
        <strain evidence="1">USP_2M_L1-L4_2017</strain>
        <tissue evidence="1">Whole body</tissue>
    </source>
</reference>
<evidence type="ECO:0000313" key="2">
    <source>
        <dbReference type="Proteomes" id="UP001177670"/>
    </source>
</evidence>
<comment type="caution">
    <text evidence="1">The sequence shown here is derived from an EMBL/GenBank/DDBJ whole genome shotgun (WGS) entry which is preliminary data.</text>
</comment>
<dbReference type="Proteomes" id="UP001177670">
    <property type="component" value="Unassembled WGS sequence"/>
</dbReference>